<dbReference type="RefSeq" id="WP_227708949.1">
    <property type="nucleotide sequence ID" value="NZ_JAJEQX010000042.1"/>
</dbReference>
<organism evidence="1 2">
    <name type="scientific">Ruminococcus turbiniformis</name>
    <dbReference type="NCBI Taxonomy" id="2881258"/>
    <lineage>
        <taxon>Bacteria</taxon>
        <taxon>Bacillati</taxon>
        <taxon>Bacillota</taxon>
        <taxon>Clostridia</taxon>
        <taxon>Eubacteriales</taxon>
        <taxon>Oscillospiraceae</taxon>
        <taxon>Ruminococcus</taxon>
    </lineage>
</organism>
<evidence type="ECO:0000313" key="2">
    <source>
        <dbReference type="Proteomes" id="UP001198151"/>
    </source>
</evidence>
<accession>A0ABS8G135</accession>
<sequence length="71" mass="8240">MARGFIFEMATDIKQVGLSVFIFPFNFRRAGRPQKSTSYHIYYNSYADTGKVKILGQETHNIFKELFLEVA</sequence>
<comment type="caution">
    <text evidence="1">The sequence shown here is derived from an EMBL/GenBank/DDBJ whole genome shotgun (WGS) entry which is preliminary data.</text>
</comment>
<evidence type="ECO:0000313" key="1">
    <source>
        <dbReference type="EMBL" id="MCC2255968.1"/>
    </source>
</evidence>
<dbReference type="EMBL" id="JAJEQX010000042">
    <property type="protein sequence ID" value="MCC2255968.1"/>
    <property type="molecule type" value="Genomic_DNA"/>
</dbReference>
<dbReference type="Proteomes" id="UP001198151">
    <property type="component" value="Unassembled WGS sequence"/>
</dbReference>
<name>A0ABS8G135_9FIRM</name>
<protein>
    <submittedName>
        <fullName evidence="1">Uncharacterized protein</fullName>
    </submittedName>
</protein>
<keyword evidence="2" id="KW-1185">Reference proteome</keyword>
<reference evidence="1 2" key="1">
    <citation type="submission" date="2021-10" db="EMBL/GenBank/DDBJ databases">
        <title>Anaerobic single-cell dispensing facilitates the cultivation of human gut bacteria.</title>
        <authorList>
            <person name="Afrizal A."/>
        </authorList>
    </citation>
    <scope>NUCLEOTIDE SEQUENCE [LARGE SCALE GENOMIC DNA]</scope>
    <source>
        <strain evidence="1 2">CLA-AA-H200</strain>
    </source>
</reference>
<gene>
    <name evidence="1" type="ORF">LKD70_16370</name>
</gene>
<proteinExistence type="predicted"/>